<keyword evidence="3" id="KW-1185">Reference proteome</keyword>
<reference evidence="2" key="1">
    <citation type="journal article" date="2015" name="ISME J.">
        <title>Draft Genome Sequence of Streptomyces incarnatus NRRL8089, which Produces the Nucleoside Antibiotic Sinefungin.</title>
        <authorList>
            <person name="Oshima K."/>
            <person name="Hattori M."/>
            <person name="Shimizu H."/>
            <person name="Fukuda K."/>
            <person name="Nemoto M."/>
            <person name="Inagaki K."/>
            <person name="Tamura T."/>
        </authorList>
    </citation>
    <scope>NUCLEOTIDE SEQUENCE</scope>
    <source>
        <strain evidence="2">FACHB-1375</strain>
    </source>
</reference>
<dbReference type="AlphaFoldDB" id="A0A926VLP3"/>
<protein>
    <submittedName>
        <fullName evidence="2">Uncharacterized protein</fullName>
    </submittedName>
</protein>
<dbReference type="Proteomes" id="UP000641646">
    <property type="component" value="Unassembled WGS sequence"/>
</dbReference>
<organism evidence="2 3">
    <name type="scientific">Aerosakkonema funiforme FACHB-1375</name>
    <dbReference type="NCBI Taxonomy" id="2949571"/>
    <lineage>
        <taxon>Bacteria</taxon>
        <taxon>Bacillati</taxon>
        <taxon>Cyanobacteriota</taxon>
        <taxon>Cyanophyceae</taxon>
        <taxon>Oscillatoriophycideae</taxon>
        <taxon>Aerosakkonematales</taxon>
        <taxon>Aerosakkonemataceae</taxon>
        <taxon>Aerosakkonema</taxon>
    </lineage>
</organism>
<evidence type="ECO:0000256" key="1">
    <source>
        <dbReference type="SAM" id="SignalP"/>
    </source>
</evidence>
<evidence type="ECO:0000313" key="3">
    <source>
        <dbReference type="Proteomes" id="UP000641646"/>
    </source>
</evidence>
<keyword evidence="1" id="KW-0732">Signal</keyword>
<dbReference type="RefSeq" id="WP_190475268.1">
    <property type="nucleotide sequence ID" value="NZ_JACJPW010000174.1"/>
</dbReference>
<name>A0A926VLP3_9CYAN</name>
<feature type="signal peptide" evidence="1">
    <location>
        <begin position="1"/>
        <end position="23"/>
    </location>
</feature>
<proteinExistence type="predicted"/>
<evidence type="ECO:0000313" key="2">
    <source>
        <dbReference type="EMBL" id="MBD2186191.1"/>
    </source>
</evidence>
<sequence length="254" mass="27754">MKTCKKFPHLQILGWSLLTAAIAACTCPITTLAQSSNGYRIVNRDVAANGAIDVKVYPGRASAIDFSQTDEVVSYVMIADPSRLVFGTDTELSDGRAKTVFLRSILPLRFPGATTAKITSLSIKTVDSRGTQRLYTFNVVPTNNRQDQLGIRIATVQQSGNPPSSDISTGRNIRTSEVERGLSIAIARRYTTANDPVVYQVQQFLDKLRNQNLSPIDAAREVGVDFSIIIELVKIAREEPAISSTPIPVQVSRE</sequence>
<reference evidence="2" key="2">
    <citation type="submission" date="2020-08" db="EMBL/GenBank/DDBJ databases">
        <authorList>
            <person name="Chen M."/>
            <person name="Teng W."/>
            <person name="Zhao L."/>
            <person name="Hu C."/>
            <person name="Zhou Y."/>
            <person name="Han B."/>
            <person name="Song L."/>
            <person name="Shu W."/>
        </authorList>
    </citation>
    <scope>NUCLEOTIDE SEQUENCE</scope>
    <source>
        <strain evidence="2">FACHB-1375</strain>
    </source>
</reference>
<comment type="caution">
    <text evidence="2">The sequence shown here is derived from an EMBL/GenBank/DDBJ whole genome shotgun (WGS) entry which is preliminary data.</text>
</comment>
<dbReference type="EMBL" id="JACJPW010000174">
    <property type="protein sequence ID" value="MBD2186191.1"/>
    <property type="molecule type" value="Genomic_DNA"/>
</dbReference>
<gene>
    <name evidence="2" type="ORF">H6G03_34910</name>
</gene>
<accession>A0A926VLP3</accession>
<dbReference type="PROSITE" id="PS51257">
    <property type="entry name" value="PROKAR_LIPOPROTEIN"/>
    <property type="match status" value="1"/>
</dbReference>
<feature type="chain" id="PRO_5037364771" evidence="1">
    <location>
        <begin position="24"/>
        <end position="254"/>
    </location>
</feature>